<evidence type="ECO:0000256" key="15">
    <source>
        <dbReference type="PROSITE-ProRule" id="PRU00192"/>
    </source>
</evidence>
<gene>
    <name evidence="21" type="primary">TJP1</name>
</gene>
<dbReference type="Pfam" id="PF00625">
    <property type="entry name" value="Guanylate_kin"/>
    <property type="match status" value="1"/>
</dbReference>
<keyword evidence="11" id="KW-0965">Cell junction</keyword>
<keyword evidence="7" id="KW-1003">Cell membrane</keyword>
<evidence type="ECO:0000259" key="18">
    <source>
        <dbReference type="PROSITE" id="PS50052"/>
    </source>
</evidence>
<feature type="compositionally biased region" description="Low complexity" evidence="16">
    <location>
        <begin position="394"/>
        <end position="410"/>
    </location>
</feature>
<dbReference type="SMART" id="SM00218">
    <property type="entry name" value="ZU5"/>
    <property type="match status" value="1"/>
</dbReference>
<dbReference type="CDD" id="cd12026">
    <property type="entry name" value="SH3_ZO-1"/>
    <property type="match status" value="1"/>
</dbReference>
<feature type="region of interest" description="Disordered" evidence="16">
    <location>
        <begin position="296"/>
        <end position="412"/>
    </location>
</feature>
<evidence type="ECO:0000256" key="7">
    <source>
        <dbReference type="ARBA" id="ARBA00022475"/>
    </source>
</evidence>
<dbReference type="InterPro" id="IPR005418">
    <property type="entry name" value="ZO-1"/>
</dbReference>
<dbReference type="GO" id="GO:0050839">
    <property type="term" value="F:cell adhesion molecule binding"/>
    <property type="evidence" value="ECO:0007669"/>
    <property type="project" value="TreeGrafter"/>
</dbReference>
<feature type="compositionally biased region" description="Basic and acidic residues" evidence="16">
    <location>
        <begin position="315"/>
        <end position="328"/>
    </location>
</feature>
<dbReference type="EMBL" id="HAEH01002440">
    <property type="protein sequence ID" value="SBR68928.1"/>
    <property type="molecule type" value="Transcribed_RNA"/>
</dbReference>
<feature type="compositionally biased region" description="Basic and acidic residues" evidence="16">
    <location>
        <begin position="365"/>
        <end position="377"/>
    </location>
</feature>
<dbReference type="CDD" id="cd06727">
    <property type="entry name" value="PDZ1_ZO1-like"/>
    <property type="match status" value="1"/>
</dbReference>
<evidence type="ECO:0000256" key="4">
    <source>
        <dbReference type="ARBA" id="ARBA00007014"/>
    </source>
</evidence>
<dbReference type="InterPro" id="IPR036028">
    <property type="entry name" value="SH3-like_dom_sf"/>
</dbReference>
<evidence type="ECO:0000256" key="9">
    <source>
        <dbReference type="ARBA" id="ARBA00022737"/>
    </source>
</evidence>
<dbReference type="FunFam" id="3.40.50.300:FF:000110">
    <property type="entry name" value="tight junction protein ZO-1 isoform X1"/>
    <property type="match status" value="1"/>
</dbReference>
<evidence type="ECO:0000256" key="11">
    <source>
        <dbReference type="ARBA" id="ARBA00022949"/>
    </source>
</evidence>
<dbReference type="Gene3D" id="2.30.30.40">
    <property type="entry name" value="SH3 Domains"/>
    <property type="match status" value="1"/>
</dbReference>
<dbReference type="PRINTS" id="PR01598">
    <property type="entry name" value="ZONOCCLUDNS1"/>
</dbReference>
<dbReference type="FunFam" id="2.60.220.30:FF:000004">
    <property type="entry name" value="tight junction protein ZO-1 isoform X1"/>
    <property type="match status" value="1"/>
</dbReference>
<dbReference type="Pfam" id="PF00791">
    <property type="entry name" value="ZU5"/>
    <property type="match status" value="1"/>
</dbReference>
<dbReference type="GO" id="GO:0150105">
    <property type="term" value="P:protein localization to cell-cell junction"/>
    <property type="evidence" value="ECO:0007669"/>
    <property type="project" value="TreeGrafter"/>
</dbReference>
<reference evidence="21" key="2">
    <citation type="submission" date="2016-06" db="EMBL/GenBank/DDBJ databases">
        <title>The genome of a short-lived fish provides insights into sex chromosome evolution and the genetic control of aging.</title>
        <authorList>
            <person name="Reichwald K."/>
            <person name="Felder M."/>
            <person name="Petzold A."/>
            <person name="Koch P."/>
            <person name="Groth M."/>
            <person name="Platzer M."/>
        </authorList>
    </citation>
    <scope>NUCLEOTIDE SEQUENCE</scope>
    <source>
        <tissue evidence="21">Brain</tissue>
    </source>
</reference>
<feature type="domain" description="ZU5" evidence="20">
    <location>
        <begin position="1530"/>
        <end position="1651"/>
    </location>
</feature>
<feature type="compositionally biased region" description="Basic and acidic residues" evidence="16">
    <location>
        <begin position="1312"/>
        <end position="1325"/>
    </location>
</feature>
<dbReference type="SMART" id="SM00228">
    <property type="entry name" value="PDZ"/>
    <property type="match status" value="3"/>
</dbReference>
<evidence type="ECO:0000256" key="12">
    <source>
        <dbReference type="ARBA" id="ARBA00023136"/>
    </source>
</evidence>
<dbReference type="GO" id="GO:0005923">
    <property type="term" value="C:bicellular tight junction"/>
    <property type="evidence" value="ECO:0007669"/>
    <property type="project" value="UniProtKB-SubCell"/>
</dbReference>
<evidence type="ECO:0000256" key="8">
    <source>
        <dbReference type="ARBA" id="ARBA00022553"/>
    </source>
</evidence>
<dbReference type="FunFam" id="2.30.42.10:FF:000009">
    <property type="entry name" value="Putative tight junction protein ZO-1"/>
    <property type="match status" value="1"/>
</dbReference>
<dbReference type="FunFam" id="2.30.42.10:FF:000013">
    <property type="entry name" value="Putative tight junction protein ZO-1"/>
    <property type="match status" value="1"/>
</dbReference>
<evidence type="ECO:0000256" key="3">
    <source>
        <dbReference type="ARBA" id="ARBA00004610"/>
    </source>
</evidence>
<evidence type="ECO:0000259" key="19">
    <source>
        <dbReference type="PROSITE" id="PS50106"/>
    </source>
</evidence>
<feature type="domain" description="PDZ" evidence="19">
    <location>
        <begin position="420"/>
        <end position="501"/>
    </location>
</feature>
<keyword evidence="6 15" id="KW-0728">SH3 domain</keyword>
<feature type="domain" description="Guanylate kinase-like" evidence="18">
    <location>
        <begin position="689"/>
        <end position="790"/>
    </location>
</feature>
<feature type="compositionally biased region" description="Polar residues" evidence="16">
    <location>
        <begin position="1467"/>
        <end position="1476"/>
    </location>
</feature>
<keyword evidence="9" id="KW-0677">Repeat</keyword>
<comment type="subcellular location">
    <subcellularLocation>
        <location evidence="3">Cell junction</location>
        <location evidence="3">Gap junction</location>
    </subcellularLocation>
    <subcellularLocation>
        <location evidence="2">Cell junction</location>
        <location evidence="2">Tight junction</location>
    </subcellularLocation>
    <subcellularLocation>
        <location evidence="1">Cell membrane</location>
        <topology evidence="1">Peripheral membrane protein</topology>
        <orientation evidence="1">Cytoplasmic side</orientation>
    </subcellularLocation>
</comment>
<evidence type="ECO:0000256" key="6">
    <source>
        <dbReference type="ARBA" id="ARBA00022443"/>
    </source>
</evidence>
<dbReference type="InterPro" id="IPR027417">
    <property type="entry name" value="P-loop_NTPase"/>
</dbReference>
<evidence type="ECO:0000259" key="20">
    <source>
        <dbReference type="PROSITE" id="PS51145"/>
    </source>
</evidence>
<feature type="compositionally biased region" description="Pro residues" evidence="16">
    <location>
        <begin position="1136"/>
        <end position="1149"/>
    </location>
</feature>
<dbReference type="GO" id="GO:0090557">
    <property type="term" value="P:establishment of endothelial intestinal barrier"/>
    <property type="evidence" value="ECO:0007669"/>
    <property type="project" value="TreeGrafter"/>
</dbReference>
<dbReference type="GO" id="GO:1905605">
    <property type="term" value="P:positive regulation of blood-brain barrier permeability"/>
    <property type="evidence" value="ECO:0007669"/>
    <property type="project" value="TreeGrafter"/>
</dbReference>
<feature type="compositionally biased region" description="Basic and acidic residues" evidence="16">
    <location>
        <begin position="1185"/>
        <end position="1202"/>
    </location>
</feature>
<accession>A0A1A8NIS9</accession>
<proteinExistence type="inferred from homology"/>
<dbReference type="PANTHER" id="PTHR13865:SF25">
    <property type="entry name" value="TIGHT JUNCTION PROTEIN ZO-1"/>
    <property type="match status" value="1"/>
</dbReference>
<dbReference type="SUPFAM" id="SSF52540">
    <property type="entry name" value="P-loop containing nucleoside triphosphate hydrolases"/>
    <property type="match status" value="1"/>
</dbReference>
<dbReference type="PANTHER" id="PTHR13865">
    <property type="entry name" value="TIGHT JUNCTION PROTEIN"/>
    <property type="match status" value="1"/>
</dbReference>
<comment type="similarity">
    <text evidence="4">Belongs to the MAGUK family.</text>
</comment>
<dbReference type="Pfam" id="PF00595">
    <property type="entry name" value="PDZ"/>
    <property type="match status" value="3"/>
</dbReference>
<feature type="region of interest" description="Disordered" evidence="16">
    <location>
        <begin position="939"/>
        <end position="1423"/>
    </location>
</feature>
<dbReference type="GO" id="GO:0098609">
    <property type="term" value="P:cell-cell adhesion"/>
    <property type="evidence" value="ECO:0007669"/>
    <property type="project" value="TreeGrafter"/>
</dbReference>
<sequence>MEETVIWEQHTVTLHRAPGFGFGIAISGGRDNPHFQSGETSIVISDVLKGGPAEGLLQENDRVVMVNAVSMDNVEHAYAVQQLRKSGKIAKITIRRKRKVHVPMGRLGERETMSEHDEEEDSYDEEIYETRSGRSGAYSGVGGAMGRRSGRSGGRRDRERERSGSRERSLSPRSDRRSHNLPPRPAKVTLVKSRKNEAEYGLRLASHIFVKDISPESLAARDGNIQEGDVVLKINGTVTENLSLIDAKKLIERSKGKLKMVVQRDDRATLLNIPDLDDSIPSANASDRDDISDIHSLASDHSNRSRDRHRSSRSRSPDRRSEPSDHSRHSPQQISNGSHRSRDDERLSKPASTPSKLAEEVPLPKLKESAVARDEKQLPPLPEPKPVYAQPGQPDVDLPVSPSDAPVPSVAHDDSILRPSMKLVKFKKGESVGLRLAGGNDVGIFVAGVLEESPAAKEGLEEGDQILRVNNVDFANIIREEAVLFLLDLPKGEEVTILAQKKKDVYRRIVESDVGDSFYIRTHFEYEKESPYGLSFNKGEVFRVVDTLYNGKLGSWLAIRIGKNHQEVERGIIPNKNRAEQLSSVQYTLPKTAGGDRADFWRFRGLRSSKRNLRKSREDLSSQPVQTKFPAYERVVLREAGFLRPVVIFGPIADVAREKLSREEPDLFELAKSEPRDAGTDQRSSGIIRLHTIKQIIDRDKHAVLDITPNAVDRLNYAQWYPIVVFLNPDNKQGVKNMRTRLCPESRKSARKLFERAIKLRKNNHHLFTTTINLNNMNDGWYGALKETIQQQQNQLVWVSEGKADGTTEDDLDIHDDRLSYLSAPGSEYSMYSTDSRHTSDYEDTDTEGGAYTDQELDETLNDEVGLPTEPAITRSSEPVREDPPVIQDTPGYPGYQHPVQPDPASRIDPAGFKMAAPQQMYKKDLYNMEDPVRINHGLKQSLSYSHQPPYQDKQPYREYDHPPYGYDGGGYTEPKPHNPESHLHYDNRVPHYNEQWPPYDQQTSSSQPAGYQPGHQQPVGYNPRSPYEDGPGRDYSPPQPRYDEAPPPGFDGRMRHSKPGPIRYDEPPPPLPAGYDARSPYEAESRSFSINSPRSPEPPKHYYGDSGLRPTYMSGPPNRGYKPGMLEPMVNSEPSVPPPKPETLPSPGEPAMTQNSKPPPPPPPREELDEDPAMKPQSVLNRVKMFENKRSVSMDRAKEGESSVLRPADVPKPVSAPAPVLKANSLSNLEQERSTYRAPEPQKPHTKPLEDVVRSNHYDPDEDEEYYRKQLSYFDRRSFDSKAMGQPGPGINRFHDLPKPSQLSYPYNRVESVEKVSPVEKRYEPLPQVSPSSQYGPQAPPIPPNTLPKLSPSDANSIPEPLSSPNPKPDLSALRPSSRDEPTPGGYLPPRGLPDKVPVNGTDAAPPKTLGAPPPTSYNRYVPKPYTSAARPFERKFESPKFNHNLLPNDTQVKTDLLCNPGVGGNSSRKPQLSPQPLDHDSGLDTFTRTMDNRPKYQHNNINAIPKAIPVSPSALEDDDEDEGHTVVATARGIFNSNGGVLSSIETGVSIIIPQGAIPESVEQEIYFKVCRDNSILPPLDKEKGETLLSPLVMCGPHGLKFLKPVELRLPHCASMTPDGDPKTWQNKSLPGDPNYLVGANCVSVLIDHF</sequence>
<feature type="domain" description="SH3" evidence="17">
    <location>
        <begin position="515"/>
        <end position="583"/>
    </location>
</feature>
<dbReference type="InterPro" id="IPR005417">
    <property type="entry name" value="ZO"/>
</dbReference>
<dbReference type="PRINTS" id="PR01597">
    <property type="entry name" value="ZONOCCLUDNS"/>
</dbReference>
<evidence type="ECO:0000256" key="13">
    <source>
        <dbReference type="ARBA" id="ARBA00077377"/>
    </source>
</evidence>
<feature type="compositionally biased region" description="Basic and acidic residues" evidence="16">
    <location>
        <begin position="154"/>
        <end position="178"/>
    </location>
</feature>
<evidence type="ECO:0000256" key="14">
    <source>
        <dbReference type="ARBA" id="ARBA00081594"/>
    </source>
</evidence>
<dbReference type="SUPFAM" id="SSF50156">
    <property type="entry name" value="PDZ domain-like"/>
    <property type="match status" value="3"/>
</dbReference>
<reference evidence="21" key="1">
    <citation type="submission" date="2016-05" db="EMBL/GenBank/DDBJ databases">
        <authorList>
            <person name="Lavstsen T."/>
            <person name="Jespersen J.S."/>
        </authorList>
    </citation>
    <scope>NUCLEOTIDE SEQUENCE</scope>
    <source>
        <tissue evidence="21">Brain</tissue>
    </source>
</reference>
<feature type="compositionally biased region" description="Pro residues" evidence="16">
    <location>
        <begin position="1038"/>
        <end position="1050"/>
    </location>
</feature>
<dbReference type="InterPro" id="IPR001452">
    <property type="entry name" value="SH3_domain"/>
</dbReference>
<keyword evidence="5" id="KW-0796">Tight junction</keyword>
<dbReference type="SUPFAM" id="SSF50044">
    <property type="entry name" value="SH3-domain"/>
    <property type="match status" value="1"/>
</dbReference>
<evidence type="ECO:0000256" key="2">
    <source>
        <dbReference type="ARBA" id="ARBA00004435"/>
    </source>
</evidence>
<evidence type="ECO:0000256" key="10">
    <source>
        <dbReference type="ARBA" id="ARBA00022868"/>
    </source>
</evidence>
<feature type="compositionally biased region" description="Acidic residues" evidence="16">
    <location>
        <begin position="116"/>
        <end position="127"/>
    </location>
</feature>
<protein>
    <recommendedName>
        <fullName evidence="14">Zona occludens protein 1</fullName>
    </recommendedName>
    <alternativeName>
        <fullName evidence="13">Zonula occludens protein 1</fullName>
    </alternativeName>
</protein>
<evidence type="ECO:0000256" key="5">
    <source>
        <dbReference type="ARBA" id="ARBA00022427"/>
    </source>
</evidence>
<dbReference type="InterPro" id="IPR008144">
    <property type="entry name" value="Guanylate_kin-like_dom"/>
</dbReference>
<feature type="domain" description="PDZ" evidence="19">
    <location>
        <begin position="11"/>
        <end position="98"/>
    </location>
</feature>
<feature type="region of interest" description="Disordered" evidence="16">
    <location>
        <begin position="1463"/>
        <end position="1499"/>
    </location>
</feature>
<dbReference type="InterPro" id="IPR035597">
    <property type="entry name" value="ZO-1_SH3"/>
</dbReference>
<dbReference type="Pfam" id="PF07653">
    <property type="entry name" value="SH3_2"/>
    <property type="match status" value="1"/>
</dbReference>
<dbReference type="InterPro" id="IPR001478">
    <property type="entry name" value="PDZ"/>
</dbReference>
<dbReference type="GO" id="GO:0005886">
    <property type="term" value="C:plasma membrane"/>
    <property type="evidence" value="ECO:0007669"/>
    <property type="project" value="UniProtKB-SubCell"/>
</dbReference>
<dbReference type="GO" id="GO:0005921">
    <property type="term" value="C:gap junction"/>
    <property type="evidence" value="ECO:0007669"/>
    <property type="project" value="UniProtKB-SubCell"/>
</dbReference>
<dbReference type="PROSITE" id="PS50106">
    <property type="entry name" value="PDZ"/>
    <property type="match status" value="3"/>
</dbReference>
<feature type="region of interest" description="Disordered" evidence="16">
    <location>
        <begin position="105"/>
        <end position="186"/>
    </location>
</feature>
<feature type="region of interest" description="Disordered" evidence="16">
    <location>
        <begin position="829"/>
        <end position="850"/>
    </location>
</feature>
<dbReference type="CDD" id="cd06728">
    <property type="entry name" value="PDZ2_ZO1-like_ds"/>
    <property type="match status" value="1"/>
</dbReference>
<evidence type="ECO:0000313" key="21">
    <source>
        <dbReference type="EMBL" id="SBR68928.1"/>
    </source>
</evidence>
<dbReference type="PROSITE" id="PS50002">
    <property type="entry name" value="SH3"/>
    <property type="match status" value="1"/>
</dbReference>
<feature type="compositionally biased region" description="Basic and acidic residues" evidence="16">
    <location>
        <begin position="1231"/>
        <end position="1260"/>
    </location>
</feature>
<dbReference type="GO" id="GO:0045216">
    <property type="term" value="P:cell-cell junction organization"/>
    <property type="evidence" value="ECO:0007669"/>
    <property type="project" value="TreeGrafter"/>
</dbReference>
<feature type="compositionally biased region" description="Polar residues" evidence="16">
    <location>
        <begin position="1001"/>
        <end position="1010"/>
    </location>
</feature>
<keyword evidence="10" id="KW-0303">Gap junction</keyword>
<dbReference type="InterPro" id="IPR008145">
    <property type="entry name" value="GK/Ca_channel_bsu"/>
</dbReference>
<keyword evidence="12" id="KW-0472">Membrane</keyword>
<feature type="compositionally biased region" description="Polar residues" evidence="16">
    <location>
        <begin position="939"/>
        <end position="949"/>
    </location>
</feature>
<organism evidence="21">
    <name type="scientific">Nothobranchius rachovii</name>
    <name type="common">bluefin notho</name>
    <dbReference type="NCBI Taxonomy" id="451742"/>
    <lineage>
        <taxon>Eukaryota</taxon>
        <taxon>Metazoa</taxon>
        <taxon>Chordata</taxon>
        <taxon>Craniata</taxon>
        <taxon>Vertebrata</taxon>
        <taxon>Euteleostomi</taxon>
        <taxon>Actinopterygii</taxon>
        <taxon>Neopterygii</taxon>
        <taxon>Teleostei</taxon>
        <taxon>Neoteleostei</taxon>
        <taxon>Acanthomorphata</taxon>
        <taxon>Ovalentaria</taxon>
        <taxon>Atherinomorphae</taxon>
        <taxon>Cyprinodontiformes</taxon>
        <taxon>Nothobranchiidae</taxon>
        <taxon>Nothobranchius</taxon>
    </lineage>
</organism>
<evidence type="ECO:0000256" key="16">
    <source>
        <dbReference type="SAM" id="MobiDB-lite"/>
    </source>
</evidence>
<dbReference type="CDD" id="cd06729">
    <property type="entry name" value="PDZ3_ZO1-like_domain"/>
    <property type="match status" value="1"/>
</dbReference>
<dbReference type="SMART" id="SM00072">
    <property type="entry name" value="GuKc"/>
    <property type="match status" value="1"/>
</dbReference>
<evidence type="ECO:0000256" key="1">
    <source>
        <dbReference type="ARBA" id="ARBA00004413"/>
    </source>
</evidence>
<keyword evidence="8" id="KW-0597">Phosphoprotein</keyword>
<dbReference type="InterPro" id="IPR036034">
    <property type="entry name" value="PDZ_sf"/>
</dbReference>
<dbReference type="PROSITE" id="PS51145">
    <property type="entry name" value="ZU5"/>
    <property type="match status" value="1"/>
</dbReference>
<dbReference type="FunFam" id="2.30.42.10:FF:000170">
    <property type="entry name" value="tight junction protein ZO-1 isoform X2"/>
    <property type="match status" value="1"/>
</dbReference>
<dbReference type="Gene3D" id="2.60.220.30">
    <property type="match status" value="1"/>
</dbReference>
<feature type="domain" description="PDZ" evidence="19">
    <location>
        <begin position="187"/>
        <end position="266"/>
    </location>
</feature>
<evidence type="ECO:0000259" key="17">
    <source>
        <dbReference type="PROSITE" id="PS50002"/>
    </source>
</evidence>
<dbReference type="InterPro" id="IPR000906">
    <property type="entry name" value="ZU5_dom"/>
</dbReference>
<name>A0A1A8NIS9_9TELE</name>
<dbReference type="Gene3D" id="2.30.42.10">
    <property type="match status" value="3"/>
</dbReference>
<dbReference type="PROSITE" id="PS50052">
    <property type="entry name" value="GUANYLATE_KINASE_2"/>
    <property type="match status" value="1"/>
</dbReference>
<feature type="compositionally biased region" description="Basic and acidic residues" evidence="16">
    <location>
        <begin position="975"/>
        <end position="992"/>
    </location>
</feature>
<dbReference type="Gene3D" id="3.40.50.300">
    <property type="entry name" value="P-loop containing nucleotide triphosphate hydrolases"/>
    <property type="match status" value="1"/>
</dbReference>